<dbReference type="InterPro" id="IPR050117">
    <property type="entry name" value="MAPK"/>
</dbReference>
<evidence type="ECO:0000259" key="4">
    <source>
        <dbReference type="PROSITE" id="PS50011"/>
    </source>
</evidence>
<keyword evidence="1" id="KW-0547">Nucleotide-binding</keyword>
<dbReference type="PANTHER" id="PTHR24055">
    <property type="entry name" value="MITOGEN-ACTIVATED PROTEIN KINASE"/>
    <property type="match status" value="1"/>
</dbReference>
<dbReference type="CDD" id="cd07830">
    <property type="entry name" value="STKc_MAK_like"/>
    <property type="match status" value="1"/>
</dbReference>
<feature type="compositionally biased region" description="Polar residues" evidence="3">
    <location>
        <begin position="446"/>
        <end position="455"/>
    </location>
</feature>
<evidence type="ECO:0000256" key="1">
    <source>
        <dbReference type="ARBA" id="ARBA00022741"/>
    </source>
</evidence>
<keyword evidence="5" id="KW-0808">Transferase</keyword>
<name>A0A8K0N9A5_COCNU</name>
<protein>
    <submittedName>
        <fullName evidence="5">Cyclin-dependent kinase F-4</fullName>
    </submittedName>
</protein>
<keyword evidence="5" id="KW-0418">Kinase</keyword>
<dbReference type="GO" id="GO:0004672">
    <property type="term" value="F:protein kinase activity"/>
    <property type="evidence" value="ECO:0007669"/>
    <property type="project" value="InterPro"/>
</dbReference>
<dbReference type="OrthoDB" id="2158884at2759"/>
<proteinExistence type="predicted"/>
<organism evidence="5 6">
    <name type="scientific">Cocos nucifera</name>
    <name type="common">Coconut palm</name>
    <dbReference type="NCBI Taxonomy" id="13894"/>
    <lineage>
        <taxon>Eukaryota</taxon>
        <taxon>Viridiplantae</taxon>
        <taxon>Streptophyta</taxon>
        <taxon>Embryophyta</taxon>
        <taxon>Tracheophyta</taxon>
        <taxon>Spermatophyta</taxon>
        <taxon>Magnoliopsida</taxon>
        <taxon>Liliopsida</taxon>
        <taxon>Arecaceae</taxon>
        <taxon>Arecoideae</taxon>
        <taxon>Cocoseae</taxon>
        <taxon>Attaleinae</taxon>
        <taxon>Cocos</taxon>
    </lineage>
</organism>
<feature type="region of interest" description="Disordered" evidence="3">
    <location>
        <begin position="359"/>
        <end position="382"/>
    </location>
</feature>
<dbReference type="SUPFAM" id="SSF56112">
    <property type="entry name" value="Protein kinase-like (PK-like)"/>
    <property type="match status" value="1"/>
</dbReference>
<dbReference type="EMBL" id="CM017881">
    <property type="protein sequence ID" value="KAG1362769.1"/>
    <property type="molecule type" value="Genomic_DNA"/>
</dbReference>
<dbReference type="AlphaFoldDB" id="A0A8K0N9A5"/>
<dbReference type="Proteomes" id="UP000797356">
    <property type="component" value="Chromosome 10"/>
</dbReference>
<evidence type="ECO:0000256" key="3">
    <source>
        <dbReference type="SAM" id="MobiDB-lite"/>
    </source>
</evidence>
<feature type="domain" description="Protein kinase" evidence="4">
    <location>
        <begin position="1"/>
        <end position="345"/>
    </location>
</feature>
<dbReference type="Gene3D" id="1.10.510.10">
    <property type="entry name" value="Transferase(Phosphotransferase) domain 1"/>
    <property type="match status" value="1"/>
</dbReference>
<accession>A0A8K0N9A5</accession>
<dbReference type="PROSITE" id="PS50011">
    <property type="entry name" value="PROTEIN_KINASE_DOM"/>
    <property type="match status" value="1"/>
</dbReference>
<dbReference type="GO" id="GO:0005524">
    <property type="term" value="F:ATP binding"/>
    <property type="evidence" value="ECO:0007669"/>
    <property type="project" value="UniProtKB-KW"/>
</dbReference>
<dbReference type="InterPro" id="IPR000719">
    <property type="entry name" value="Prot_kinase_dom"/>
</dbReference>
<gene>
    <name evidence="5" type="ORF">COCNU_10G009880</name>
</gene>
<dbReference type="InterPro" id="IPR011009">
    <property type="entry name" value="Kinase-like_dom_sf"/>
</dbReference>
<reference evidence="5" key="2">
    <citation type="submission" date="2019-07" db="EMBL/GenBank/DDBJ databases">
        <authorList>
            <person name="Yang Y."/>
            <person name="Bocs S."/>
            <person name="Baudouin L."/>
        </authorList>
    </citation>
    <scope>NUCLEOTIDE SEQUENCE</scope>
    <source>
        <tissue evidence="5">Spear leaf of Hainan Tall coconut</tissue>
    </source>
</reference>
<keyword evidence="2" id="KW-0067">ATP-binding</keyword>
<feature type="region of interest" description="Disordered" evidence="3">
    <location>
        <begin position="411"/>
        <end position="491"/>
    </location>
</feature>
<evidence type="ECO:0000256" key="2">
    <source>
        <dbReference type="ARBA" id="ARBA00022840"/>
    </source>
</evidence>
<evidence type="ECO:0000313" key="6">
    <source>
        <dbReference type="Proteomes" id="UP000797356"/>
    </source>
</evidence>
<reference evidence="5" key="1">
    <citation type="journal article" date="2017" name="Gigascience">
        <title>The genome draft of coconut (Cocos nucifera).</title>
        <authorList>
            <person name="Xiao Y."/>
            <person name="Xu P."/>
            <person name="Fan H."/>
            <person name="Baudouin L."/>
            <person name="Xia W."/>
            <person name="Bocs S."/>
            <person name="Xu J."/>
            <person name="Li Q."/>
            <person name="Guo A."/>
            <person name="Zhou L."/>
            <person name="Li J."/>
            <person name="Wu Y."/>
            <person name="Ma Z."/>
            <person name="Armero A."/>
            <person name="Issali A.E."/>
            <person name="Liu N."/>
            <person name="Peng M."/>
            <person name="Yang Y."/>
        </authorList>
    </citation>
    <scope>NUCLEOTIDE SEQUENCE</scope>
    <source>
        <tissue evidence="5">Spear leaf of Hainan Tall coconut</tissue>
    </source>
</reference>
<keyword evidence="6" id="KW-1185">Reference proteome</keyword>
<dbReference type="Pfam" id="PF00069">
    <property type="entry name" value="Pkinase"/>
    <property type="match status" value="2"/>
</dbReference>
<comment type="caution">
    <text evidence="5">The sequence shown here is derived from an EMBL/GenBank/DDBJ whole genome shotgun (WGS) entry which is preliminary data.</text>
</comment>
<dbReference type="Gene3D" id="3.30.200.20">
    <property type="entry name" value="Phosphorylase Kinase, domain 1"/>
    <property type="match status" value="1"/>
</dbReference>
<evidence type="ECO:0000313" key="5">
    <source>
        <dbReference type="EMBL" id="KAG1362769.1"/>
    </source>
</evidence>
<sequence>MQLFSEVGVGSMSHFYNTFPTQLLLGVNLRSQVHDIEEVMSGVAIKKMKRKYYSWEECMNLREVKSLRRMNHPNIVKLKEVIRENDILYFVFEYMECNLYQLMKDRREVFAEAEIRNWCFQIFQALAYMHQRGYFHRDLKPGPIEMSIRNQLGEWVGHDDEMVIDAFVDRSPYWDGRHQGFEYENLLVTKDIIKIADFGLAREVCSQPPYTEYVSTRWYRAPEVLLQSSVYDSAVDIWAMGAIISELFTLRPLFPGLSEADEIYRICKVIGSPNENTWAEGLQLAGVIKYQFPQLSAVNLSVLIPSASKEAIDLISVSPGFEKLLCSWDPRKRPKAEEALQHSFFQSCVYVSPSLRPKMAAKPKTPPSAGVRGASERKSARRYSMGTLSATKPANNVLSVKSNASLRTGVLGRSSRSAADIPEKTASGAATSAKVSNMAEKLGKVSLSSGPQHSGKQPPPWMKAGGWHSQTDLLSRSHELPPRSYTRKVVG</sequence>